<dbReference type="AlphaFoldDB" id="A0A432GMX4"/>
<protein>
    <submittedName>
        <fullName evidence="1">Uncharacterized protein</fullName>
    </submittedName>
</protein>
<feature type="non-terminal residue" evidence="1">
    <location>
        <position position="70"/>
    </location>
</feature>
<dbReference type="EMBL" id="QNZI01000145">
    <property type="protein sequence ID" value="RTZ84671.1"/>
    <property type="molecule type" value="Genomic_DNA"/>
</dbReference>
<proteinExistence type="predicted"/>
<comment type="caution">
    <text evidence="1">The sequence shown here is derived from an EMBL/GenBank/DDBJ whole genome shotgun (WGS) entry which is preliminary data.</text>
</comment>
<dbReference type="Proteomes" id="UP000287176">
    <property type="component" value="Unassembled WGS sequence"/>
</dbReference>
<sequence>MNFLKLVGLRLPAFFLAGALTLFISPEHSESAQRNGFSIEDPLIPLEEILGGGPPRDGIHSIDSTKFILA</sequence>
<gene>
    <name evidence="1" type="ORF">DSY94_05495</name>
</gene>
<accession>A0A432GMX4</accession>
<evidence type="ECO:0000313" key="1">
    <source>
        <dbReference type="EMBL" id="RTZ84671.1"/>
    </source>
</evidence>
<evidence type="ECO:0000313" key="2">
    <source>
        <dbReference type="Proteomes" id="UP000287176"/>
    </source>
</evidence>
<name>A0A432GMX4_9DELT</name>
<reference evidence="1 2" key="1">
    <citation type="submission" date="2018-06" db="EMBL/GenBank/DDBJ databases">
        <title>Combined omics and stable isotope probing to characterize newly discovered Mariana Back-Arc vent microbial communities.</title>
        <authorList>
            <person name="Trembath-Reichert E."/>
            <person name="Huber J.A."/>
        </authorList>
    </citation>
    <scope>NUCLEOTIDE SEQUENCE [LARGE SCALE GENOMIC DNA]</scope>
    <source>
        <strain evidence="1">MAG 24</strain>
    </source>
</reference>
<organism evidence="1 2">
    <name type="scientific">SAR324 cluster bacterium</name>
    <dbReference type="NCBI Taxonomy" id="2024889"/>
    <lineage>
        <taxon>Bacteria</taxon>
        <taxon>Deltaproteobacteria</taxon>
        <taxon>SAR324 cluster</taxon>
    </lineage>
</organism>